<evidence type="ECO:0000256" key="1">
    <source>
        <dbReference type="ARBA" id="ARBA00004123"/>
    </source>
</evidence>
<dbReference type="GO" id="GO:0005829">
    <property type="term" value="C:cytosol"/>
    <property type="evidence" value="ECO:0007669"/>
    <property type="project" value="TreeGrafter"/>
</dbReference>
<organism evidence="9 10">
    <name type="scientific">Jimgerdemannia flammicorona</name>
    <dbReference type="NCBI Taxonomy" id="994334"/>
    <lineage>
        <taxon>Eukaryota</taxon>
        <taxon>Fungi</taxon>
        <taxon>Fungi incertae sedis</taxon>
        <taxon>Mucoromycota</taxon>
        <taxon>Mucoromycotina</taxon>
        <taxon>Endogonomycetes</taxon>
        <taxon>Endogonales</taxon>
        <taxon>Endogonaceae</taxon>
        <taxon>Jimgerdemannia</taxon>
    </lineage>
</organism>
<dbReference type="GO" id="GO:0016301">
    <property type="term" value="F:kinase activity"/>
    <property type="evidence" value="ECO:0007669"/>
    <property type="project" value="UniProtKB-KW"/>
</dbReference>
<gene>
    <name evidence="9" type="ORF">BC938DRAFT_475416</name>
</gene>
<dbReference type="GO" id="GO:0002949">
    <property type="term" value="P:tRNA threonylcarbamoyladenosine modification"/>
    <property type="evidence" value="ECO:0007669"/>
    <property type="project" value="TreeGrafter"/>
</dbReference>
<evidence type="ECO:0000256" key="5">
    <source>
        <dbReference type="ARBA" id="ARBA00022694"/>
    </source>
</evidence>
<dbReference type="Pfam" id="PF08617">
    <property type="entry name" value="CGI-121"/>
    <property type="match status" value="1"/>
</dbReference>
<protein>
    <recommendedName>
        <fullName evidence="4">EKC/KEOPS complex subunit CGI121</fullName>
    </recommendedName>
    <alternativeName>
        <fullName evidence="3">EKC/KEOPS complex subunit cgi121</fullName>
    </alternativeName>
</protein>
<dbReference type="EMBL" id="RBNJ01000206">
    <property type="protein sequence ID" value="RUS35127.1"/>
    <property type="molecule type" value="Genomic_DNA"/>
</dbReference>
<dbReference type="Proteomes" id="UP000274822">
    <property type="component" value="Unassembled WGS sequence"/>
</dbReference>
<reference evidence="9 10" key="1">
    <citation type="journal article" date="2018" name="New Phytol.">
        <title>Phylogenomics of Endogonaceae and evolution of mycorrhizas within Mucoromycota.</title>
        <authorList>
            <person name="Chang Y."/>
            <person name="Desiro A."/>
            <person name="Na H."/>
            <person name="Sandor L."/>
            <person name="Lipzen A."/>
            <person name="Clum A."/>
            <person name="Barry K."/>
            <person name="Grigoriev I.V."/>
            <person name="Martin F.M."/>
            <person name="Stajich J.E."/>
            <person name="Smith M.E."/>
            <person name="Bonito G."/>
            <person name="Spatafora J.W."/>
        </authorList>
    </citation>
    <scope>NUCLEOTIDE SEQUENCE [LARGE SCALE GENOMIC DNA]</scope>
    <source>
        <strain evidence="9 10">AD002</strain>
    </source>
</reference>
<comment type="function">
    <text evidence="7">Component of the EKC/KEOPS complex that is required for the formation of a threonylcarbamoyl group on adenosine at position 37 (t(6)A37) in tRNAs that read codons beginning with adenine. The complex is probably involved in the transfer of the threonylcarbamoyl moiety of threonylcarbamoyl-AMP (TC-AMP) to the N6 group of A37. CGI121 acts as an allosteric effector that regulates the t(6)A activity of the complex. The EKC/KEOPS complex also promotes both telomere uncapping and telomere elongation. The complex is required for efficient recruitment of transcriptional coactivators. CGI121 is not required for tRNA modification.</text>
</comment>
<dbReference type="PANTHER" id="PTHR15840">
    <property type="entry name" value="CGI-121 FAMILY MEMBER"/>
    <property type="match status" value="1"/>
</dbReference>
<comment type="subcellular location">
    <subcellularLocation>
        <location evidence="1">Nucleus</location>
    </subcellularLocation>
</comment>
<name>A0A433QZC6_9FUNG</name>
<dbReference type="InterPro" id="IPR013926">
    <property type="entry name" value="CGI121/TPRKB"/>
</dbReference>
<proteinExistence type="inferred from homology"/>
<dbReference type="SUPFAM" id="SSF143870">
    <property type="entry name" value="PF0523-like"/>
    <property type="match status" value="1"/>
</dbReference>
<evidence type="ECO:0000256" key="4">
    <source>
        <dbReference type="ARBA" id="ARBA00016009"/>
    </source>
</evidence>
<keyword evidence="9" id="KW-0418">Kinase</keyword>
<keyword evidence="10" id="KW-1185">Reference proteome</keyword>
<dbReference type="GO" id="GO:0000408">
    <property type="term" value="C:EKC/KEOPS complex"/>
    <property type="evidence" value="ECO:0007669"/>
    <property type="project" value="TreeGrafter"/>
</dbReference>
<evidence type="ECO:0000256" key="6">
    <source>
        <dbReference type="ARBA" id="ARBA00023242"/>
    </source>
</evidence>
<comment type="similarity">
    <text evidence="2 8">Belongs to the CGI121/TPRKB family.</text>
</comment>
<evidence type="ECO:0000256" key="3">
    <source>
        <dbReference type="ARBA" id="ARBA00015316"/>
    </source>
</evidence>
<evidence type="ECO:0000313" key="9">
    <source>
        <dbReference type="EMBL" id="RUS35127.1"/>
    </source>
</evidence>
<dbReference type="AlphaFoldDB" id="A0A433QZC6"/>
<accession>A0A433QZC6</accession>
<dbReference type="Gene3D" id="3.30.2380.10">
    <property type="entry name" value="CGI121/TPRKB"/>
    <property type="match status" value="1"/>
</dbReference>
<evidence type="ECO:0000256" key="8">
    <source>
        <dbReference type="RuleBase" id="RU004398"/>
    </source>
</evidence>
<comment type="caution">
    <text evidence="9">The sequence shown here is derived from an EMBL/GenBank/DDBJ whole genome shotgun (WGS) entry which is preliminary data.</text>
</comment>
<keyword evidence="9" id="KW-0808">Transferase</keyword>
<dbReference type="InterPro" id="IPR036504">
    <property type="entry name" value="CGI121/TPRKB_sf"/>
</dbReference>
<dbReference type="GO" id="GO:0005634">
    <property type="term" value="C:nucleus"/>
    <property type="evidence" value="ECO:0007669"/>
    <property type="project" value="UniProtKB-SubCell"/>
</dbReference>
<dbReference type="PANTHER" id="PTHR15840:SF10">
    <property type="entry name" value="EKC_KEOPS COMPLEX SUBUNIT TPRKB"/>
    <property type="match status" value="1"/>
</dbReference>
<evidence type="ECO:0000256" key="7">
    <source>
        <dbReference type="ARBA" id="ARBA00025043"/>
    </source>
</evidence>
<evidence type="ECO:0000256" key="2">
    <source>
        <dbReference type="ARBA" id="ARBA00005546"/>
    </source>
</evidence>
<keyword evidence="6 8" id="KW-0539">Nucleus</keyword>
<sequence length="194" mass="21491">MESFPLEPHPTKGPVHLTLYTNVTNAGDLRKRLLAADASLSFAFVDAKVVSLFNFKHSRIAYRLRQVVDKFQVLAAANKAVHDECHGHLTTHNVHSEIVYNLSPTTNISESLRRFGISDTTTGMVIAKVGSEAEEVRATLEDLIKGDETPLDQIENFTDLKSVRKYYKLGDTPQAGKQEVLNLVVGSMALKDIN</sequence>
<keyword evidence="5" id="KW-0819">tRNA processing</keyword>
<evidence type="ECO:0000313" key="10">
    <source>
        <dbReference type="Proteomes" id="UP000274822"/>
    </source>
</evidence>